<accession>A0ABX5Q0P1</accession>
<protein>
    <submittedName>
        <fullName evidence="1">Uncharacterized protein</fullName>
    </submittedName>
</protein>
<dbReference type="RefSeq" id="WP_015361253.1">
    <property type="nucleotide sequence ID" value="NZ_QKZR01000001.1"/>
</dbReference>
<dbReference type="EMBL" id="QKZR01000001">
    <property type="protein sequence ID" value="PZX43439.1"/>
    <property type="molecule type" value="Genomic_DNA"/>
</dbReference>
<proteinExistence type="predicted"/>
<sequence>MKTLKYFLILLLVLPTYIVEAQKIILNDPNLSLPPQKQTWSDFEVSKPVKQIELAVYETSKDSIIPSVFHGYLFNDDGSLSKYLTQSKYSQSAEEYFYSNGNLIGQSYGSKYGMTKDDFKLNDDDAIIGTNKYTIYRKGSDISKVLFKSKKDKEYIYKHNKEVTTITDYQAKKTWVFHQDQIIMKKSSSDYIYAYTIPYDGTEAYFKTDRFKTKFDDLIELAATDIAAYNKLVKTKLTPTQIKAPLSHSKSNEYGDWTSAIYKPQHSPSVHRYYFRKITYQDGTVSGDILVNDKYLKENARQN</sequence>
<name>A0ABX5Q0P1_9FLAO</name>
<evidence type="ECO:0000313" key="2">
    <source>
        <dbReference type="Proteomes" id="UP000248584"/>
    </source>
</evidence>
<dbReference type="Proteomes" id="UP000248584">
    <property type="component" value="Unassembled WGS sequence"/>
</dbReference>
<gene>
    <name evidence="1" type="ORF">LX97_00439</name>
</gene>
<evidence type="ECO:0000313" key="1">
    <source>
        <dbReference type="EMBL" id="PZX43439.1"/>
    </source>
</evidence>
<comment type="caution">
    <text evidence="1">The sequence shown here is derived from an EMBL/GenBank/DDBJ whole genome shotgun (WGS) entry which is preliminary data.</text>
</comment>
<organism evidence="1 2">
    <name type="scientific">Nonlabens dokdonensis</name>
    <dbReference type="NCBI Taxonomy" id="328515"/>
    <lineage>
        <taxon>Bacteria</taxon>
        <taxon>Pseudomonadati</taxon>
        <taxon>Bacteroidota</taxon>
        <taxon>Flavobacteriia</taxon>
        <taxon>Flavobacteriales</taxon>
        <taxon>Flavobacteriaceae</taxon>
        <taxon>Nonlabens</taxon>
    </lineage>
</organism>
<keyword evidence="2" id="KW-1185">Reference proteome</keyword>
<reference evidence="1 2" key="1">
    <citation type="submission" date="2018-06" db="EMBL/GenBank/DDBJ databases">
        <title>Genomic Encyclopedia of Archaeal and Bacterial Type Strains, Phase II (KMG-II): from individual species to whole genera.</title>
        <authorList>
            <person name="Goeker M."/>
        </authorList>
    </citation>
    <scope>NUCLEOTIDE SEQUENCE [LARGE SCALE GENOMIC DNA]</scope>
    <source>
        <strain evidence="1 2">DSM 17205</strain>
    </source>
</reference>